<reference evidence="3 4" key="1">
    <citation type="submission" date="2021-03" db="EMBL/GenBank/DDBJ databases">
        <title>Fibrella sp. HMF5036 genome sequencing and assembly.</title>
        <authorList>
            <person name="Kang H."/>
            <person name="Kim H."/>
            <person name="Bae S."/>
            <person name="Joh K."/>
        </authorList>
    </citation>
    <scope>NUCLEOTIDE SEQUENCE [LARGE SCALE GENOMIC DNA]</scope>
    <source>
        <strain evidence="3 4">HMF5036</strain>
    </source>
</reference>
<evidence type="ECO:0000256" key="2">
    <source>
        <dbReference type="SAM" id="Phobius"/>
    </source>
</evidence>
<dbReference type="RefSeq" id="WP_207334473.1">
    <property type="nucleotide sequence ID" value="NZ_JAFMYU010000003.1"/>
</dbReference>
<dbReference type="Proteomes" id="UP000664795">
    <property type="component" value="Unassembled WGS sequence"/>
</dbReference>
<accession>A0A939G3P2</accession>
<protein>
    <submittedName>
        <fullName evidence="3">Uncharacterized protein</fullName>
    </submittedName>
</protein>
<dbReference type="AlphaFoldDB" id="A0A939G3P2"/>
<feature type="compositionally biased region" description="Basic and acidic residues" evidence="1">
    <location>
        <begin position="420"/>
        <end position="434"/>
    </location>
</feature>
<keyword evidence="2" id="KW-1133">Transmembrane helix</keyword>
<evidence type="ECO:0000256" key="1">
    <source>
        <dbReference type="SAM" id="MobiDB-lite"/>
    </source>
</evidence>
<keyword evidence="2" id="KW-0812">Transmembrane</keyword>
<feature type="transmembrane region" description="Helical" evidence="2">
    <location>
        <begin position="219"/>
        <end position="247"/>
    </location>
</feature>
<evidence type="ECO:0000313" key="3">
    <source>
        <dbReference type="EMBL" id="MBO0930515.1"/>
    </source>
</evidence>
<sequence>MEYRFVQDAPHSKEALVHAVNLWLRNVAPTKAKTGSVSRFTYAKPALKARPQPKAVGSTTQLYKVLAPSYDIFSSHQMRAVGRVTLQPGLHLEQLGELGKRSAHYFLLGRHDLLVVQDPSLFFSWKRLPFHWDRPLPSTMGKLIPPMAAPRISSPISGINVAASTLPLVMPVGDVASMSLTEKLLMAAVIGFERLPGKVGDELLAVWHKLNTPLGWSTMIAIVVALALFGEIIAVLLAATGAALAIYDLMTQVLDLFRQYYEAADNARTPADIRAAGELFGKAVAKGLLDIIDLFFSTRQTIKSVGRLSEMVAQRAYTPGFLLIWIEEVLQAWRRRMGGGNQLIPVPIAGELPRPRRPNPGSGHPGEALPGPKPRNLPTEGTGTGGKQGRRPTDDNLKGGKKKQRDKDYGVKDPNFWSWWHRDGKREYGGQDMTKEMMDEVYEDWLSRGKPTGRGDKLNKPNR</sequence>
<keyword evidence="4" id="KW-1185">Reference proteome</keyword>
<evidence type="ECO:0000313" key="4">
    <source>
        <dbReference type="Proteomes" id="UP000664795"/>
    </source>
</evidence>
<proteinExistence type="predicted"/>
<name>A0A939G3P2_9BACT</name>
<dbReference type="EMBL" id="JAFMYU010000003">
    <property type="protein sequence ID" value="MBO0930515.1"/>
    <property type="molecule type" value="Genomic_DNA"/>
</dbReference>
<comment type="caution">
    <text evidence="3">The sequence shown here is derived from an EMBL/GenBank/DDBJ whole genome shotgun (WGS) entry which is preliminary data.</text>
</comment>
<organism evidence="3 4">
    <name type="scientific">Fibrella aquatilis</name>
    <dbReference type="NCBI Taxonomy" id="2817059"/>
    <lineage>
        <taxon>Bacteria</taxon>
        <taxon>Pseudomonadati</taxon>
        <taxon>Bacteroidota</taxon>
        <taxon>Cytophagia</taxon>
        <taxon>Cytophagales</taxon>
        <taxon>Spirosomataceae</taxon>
        <taxon>Fibrella</taxon>
    </lineage>
</organism>
<gene>
    <name evidence="3" type="ORF">J2I48_05890</name>
</gene>
<feature type="region of interest" description="Disordered" evidence="1">
    <location>
        <begin position="347"/>
        <end position="434"/>
    </location>
</feature>
<keyword evidence="2" id="KW-0472">Membrane</keyword>